<gene>
    <name evidence="1" type="ORF">Anas_10651</name>
</gene>
<dbReference type="PROSITE" id="PS50292">
    <property type="entry name" value="PEROXIDASE_3"/>
    <property type="match status" value="1"/>
</dbReference>
<evidence type="ECO:0000313" key="2">
    <source>
        <dbReference type="Proteomes" id="UP000326759"/>
    </source>
</evidence>
<dbReference type="InterPro" id="IPR037120">
    <property type="entry name" value="Haem_peroxidase_sf_animal"/>
</dbReference>
<protein>
    <submittedName>
        <fullName evidence="1">Uncharacterized protein</fullName>
    </submittedName>
</protein>
<dbReference type="GO" id="GO:0004601">
    <property type="term" value="F:peroxidase activity"/>
    <property type="evidence" value="ECO:0007669"/>
    <property type="project" value="InterPro"/>
</dbReference>
<dbReference type="InterPro" id="IPR010255">
    <property type="entry name" value="Haem_peroxidase_sf"/>
</dbReference>
<dbReference type="GO" id="GO:0020037">
    <property type="term" value="F:heme binding"/>
    <property type="evidence" value="ECO:0007669"/>
    <property type="project" value="InterPro"/>
</dbReference>
<dbReference type="GO" id="GO:0006979">
    <property type="term" value="P:response to oxidative stress"/>
    <property type="evidence" value="ECO:0007669"/>
    <property type="project" value="InterPro"/>
</dbReference>
<dbReference type="EMBL" id="SEYY01019465">
    <property type="protein sequence ID" value="KAB7498220.1"/>
    <property type="molecule type" value="Genomic_DNA"/>
</dbReference>
<dbReference type="AlphaFoldDB" id="A0A5N5SZX9"/>
<comment type="caution">
    <text evidence="1">The sequence shown here is derived from an EMBL/GenBank/DDBJ whole genome shotgun (WGS) entry which is preliminary data.</text>
</comment>
<keyword evidence="2" id="KW-1185">Reference proteome</keyword>
<name>A0A5N5SZX9_9CRUS</name>
<reference evidence="1 2" key="1">
    <citation type="journal article" date="2019" name="PLoS Biol.">
        <title>Sex chromosomes control vertical transmission of feminizing Wolbachia symbionts in an isopod.</title>
        <authorList>
            <person name="Becking T."/>
            <person name="Chebbi M.A."/>
            <person name="Giraud I."/>
            <person name="Moumen B."/>
            <person name="Laverre T."/>
            <person name="Caubet Y."/>
            <person name="Peccoud J."/>
            <person name="Gilbert C."/>
            <person name="Cordaux R."/>
        </authorList>
    </citation>
    <scope>NUCLEOTIDE SEQUENCE [LARGE SCALE GENOMIC DNA]</scope>
    <source>
        <strain evidence="1">ANa2</strain>
        <tissue evidence="1">Whole body excluding digestive tract and cuticle</tissue>
    </source>
</reference>
<proteinExistence type="predicted"/>
<dbReference type="Proteomes" id="UP000326759">
    <property type="component" value="Unassembled WGS sequence"/>
</dbReference>
<dbReference type="Gene3D" id="1.10.640.10">
    <property type="entry name" value="Haem peroxidase domain superfamily, animal type"/>
    <property type="match status" value="1"/>
</dbReference>
<dbReference type="Pfam" id="PF03098">
    <property type="entry name" value="An_peroxidase"/>
    <property type="match status" value="1"/>
</dbReference>
<dbReference type="OrthoDB" id="823504at2759"/>
<accession>A0A5N5SZX9</accession>
<sequence>MNFKYGDRFFFENRKQHPHRLTRPQLEAIRKTTLAALLCYFTETKVVPVFVMKVLGPGNYVENCDEILAGTNVFNYL</sequence>
<evidence type="ECO:0000313" key="1">
    <source>
        <dbReference type="EMBL" id="KAB7498220.1"/>
    </source>
</evidence>
<dbReference type="InterPro" id="IPR019791">
    <property type="entry name" value="Haem_peroxidase_animal"/>
</dbReference>
<dbReference type="SUPFAM" id="SSF48113">
    <property type="entry name" value="Heme-dependent peroxidases"/>
    <property type="match status" value="1"/>
</dbReference>
<organism evidence="1 2">
    <name type="scientific">Armadillidium nasatum</name>
    <dbReference type="NCBI Taxonomy" id="96803"/>
    <lineage>
        <taxon>Eukaryota</taxon>
        <taxon>Metazoa</taxon>
        <taxon>Ecdysozoa</taxon>
        <taxon>Arthropoda</taxon>
        <taxon>Crustacea</taxon>
        <taxon>Multicrustacea</taxon>
        <taxon>Malacostraca</taxon>
        <taxon>Eumalacostraca</taxon>
        <taxon>Peracarida</taxon>
        <taxon>Isopoda</taxon>
        <taxon>Oniscidea</taxon>
        <taxon>Crinocheta</taxon>
        <taxon>Armadillidiidae</taxon>
        <taxon>Armadillidium</taxon>
    </lineage>
</organism>